<sequence>MIINKSYEILRSKLQSQDFKWLNRFTLLCGRNYFFAELSRPRLRFKILLTYVWKIFDKIINKLSKLLILSHIYDPNCYAKIITIEGHKKIVIYSRREIKRNEEITYDYKFPLEDTKIPCRCGTANCKGTLN</sequence>
<dbReference type="InterPro" id="IPR001214">
    <property type="entry name" value="SET_dom"/>
</dbReference>
<dbReference type="EC" id="2.1.1.354" evidence="2"/>
<evidence type="ECO:0000259" key="11">
    <source>
        <dbReference type="PROSITE" id="PS50868"/>
    </source>
</evidence>
<dbReference type="PANTHER" id="PTHR45814">
    <property type="entry name" value="HISTONE-LYSINE N-METHYLTRANSFERASE SETD1"/>
    <property type="match status" value="1"/>
</dbReference>
<dbReference type="SMART" id="SM00508">
    <property type="entry name" value="PostSET"/>
    <property type="match status" value="1"/>
</dbReference>
<evidence type="ECO:0000256" key="4">
    <source>
        <dbReference type="ARBA" id="ARBA00022679"/>
    </source>
</evidence>
<dbReference type="PANTHER" id="PTHR45814:SF2">
    <property type="entry name" value="HISTONE-LYSINE N-METHYLTRANSFERASE SETD1"/>
    <property type="match status" value="1"/>
</dbReference>
<keyword evidence="6" id="KW-0156">Chromatin regulator</keyword>
<dbReference type="Pfam" id="PF00856">
    <property type="entry name" value="SET"/>
    <property type="match status" value="1"/>
</dbReference>
<gene>
    <name evidence="12" type="ORF">BpHYR1_010914</name>
</gene>
<evidence type="ECO:0000256" key="7">
    <source>
        <dbReference type="ARBA" id="ARBA00023242"/>
    </source>
</evidence>
<dbReference type="AlphaFoldDB" id="A0A3M7QES9"/>
<dbReference type="GO" id="GO:0032259">
    <property type="term" value="P:methylation"/>
    <property type="evidence" value="ECO:0007669"/>
    <property type="project" value="UniProtKB-KW"/>
</dbReference>
<evidence type="ECO:0000256" key="6">
    <source>
        <dbReference type="ARBA" id="ARBA00022853"/>
    </source>
</evidence>
<keyword evidence="4 12" id="KW-0808">Transferase</keyword>
<dbReference type="Gene3D" id="2.170.270.10">
    <property type="entry name" value="SET domain"/>
    <property type="match status" value="1"/>
</dbReference>
<keyword evidence="5" id="KW-0949">S-adenosyl-L-methionine</keyword>
<accession>A0A3M7QES9</accession>
<organism evidence="12 13">
    <name type="scientific">Brachionus plicatilis</name>
    <name type="common">Marine rotifer</name>
    <name type="synonym">Brachionus muelleri</name>
    <dbReference type="NCBI Taxonomy" id="10195"/>
    <lineage>
        <taxon>Eukaryota</taxon>
        <taxon>Metazoa</taxon>
        <taxon>Spiralia</taxon>
        <taxon>Gnathifera</taxon>
        <taxon>Rotifera</taxon>
        <taxon>Eurotatoria</taxon>
        <taxon>Monogononta</taxon>
        <taxon>Pseudotrocha</taxon>
        <taxon>Ploima</taxon>
        <taxon>Brachionidae</taxon>
        <taxon>Brachionus</taxon>
    </lineage>
</organism>
<evidence type="ECO:0000256" key="8">
    <source>
        <dbReference type="ARBA" id="ARBA00047571"/>
    </source>
</evidence>
<proteinExistence type="predicted"/>
<evidence type="ECO:0000256" key="1">
    <source>
        <dbReference type="ARBA" id="ARBA00004123"/>
    </source>
</evidence>
<dbReference type="InterPro" id="IPR003616">
    <property type="entry name" value="Post-SET_dom"/>
</dbReference>
<evidence type="ECO:0000256" key="9">
    <source>
        <dbReference type="ARBA" id="ARBA00047583"/>
    </source>
</evidence>
<dbReference type="PROSITE" id="PS50868">
    <property type="entry name" value="POST_SET"/>
    <property type="match status" value="1"/>
</dbReference>
<comment type="catalytic activity">
    <reaction evidence="10">
        <text>N(6),N(6)-dimethyl-L-lysyl(4)-[histone H3] + S-adenosyl-L-methionine = N(6),N(6),N(6)-trimethyl-L-lysyl(4)-[histone H3] + S-adenosyl-L-homocysteine + H(+)</text>
        <dbReference type="Rhea" id="RHEA:60272"/>
        <dbReference type="Rhea" id="RHEA-COMP:15537"/>
        <dbReference type="Rhea" id="RHEA-COMP:15540"/>
        <dbReference type="ChEBI" id="CHEBI:15378"/>
        <dbReference type="ChEBI" id="CHEBI:57856"/>
        <dbReference type="ChEBI" id="CHEBI:59789"/>
        <dbReference type="ChEBI" id="CHEBI:61961"/>
        <dbReference type="ChEBI" id="CHEBI:61976"/>
    </reaction>
</comment>
<dbReference type="Proteomes" id="UP000276133">
    <property type="component" value="Unassembled WGS sequence"/>
</dbReference>
<comment type="subcellular location">
    <subcellularLocation>
        <location evidence="1">Nucleus</location>
    </subcellularLocation>
</comment>
<dbReference type="GO" id="GO:0048188">
    <property type="term" value="C:Set1C/COMPASS complex"/>
    <property type="evidence" value="ECO:0007669"/>
    <property type="project" value="TreeGrafter"/>
</dbReference>
<evidence type="ECO:0000256" key="3">
    <source>
        <dbReference type="ARBA" id="ARBA00022603"/>
    </source>
</evidence>
<reference evidence="12 13" key="1">
    <citation type="journal article" date="2018" name="Sci. Rep.">
        <title>Genomic signatures of local adaptation to the degree of environmental predictability in rotifers.</title>
        <authorList>
            <person name="Franch-Gras L."/>
            <person name="Hahn C."/>
            <person name="Garcia-Roger E.M."/>
            <person name="Carmona M.J."/>
            <person name="Serra M."/>
            <person name="Gomez A."/>
        </authorList>
    </citation>
    <scope>NUCLEOTIDE SEQUENCE [LARGE SCALE GENOMIC DNA]</scope>
    <source>
        <strain evidence="12">HYR1</strain>
    </source>
</reference>
<keyword evidence="13" id="KW-1185">Reference proteome</keyword>
<comment type="caution">
    <text evidence="12">The sequence shown here is derived from an EMBL/GenBank/DDBJ whole genome shotgun (WGS) entry which is preliminary data.</text>
</comment>
<dbReference type="OrthoDB" id="308383at2759"/>
<dbReference type="InterPro" id="IPR044570">
    <property type="entry name" value="Set1-like"/>
</dbReference>
<evidence type="ECO:0000313" key="13">
    <source>
        <dbReference type="Proteomes" id="UP000276133"/>
    </source>
</evidence>
<dbReference type="EMBL" id="REGN01006389">
    <property type="protein sequence ID" value="RNA09702.1"/>
    <property type="molecule type" value="Genomic_DNA"/>
</dbReference>
<evidence type="ECO:0000313" key="12">
    <source>
        <dbReference type="EMBL" id="RNA09702.1"/>
    </source>
</evidence>
<keyword evidence="7" id="KW-0539">Nucleus</keyword>
<comment type="catalytic activity">
    <reaction evidence="9">
        <text>N(6)-methyl-L-lysyl(4)-[histone H3] + S-adenosyl-L-methionine = N(6),N(6)-dimethyl-L-lysyl(4)-[histone H3] + S-adenosyl-L-homocysteine + H(+)</text>
        <dbReference type="Rhea" id="RHEA:60268"/>
        <dbReference type="Rhea" id="RHEA-COMP:15540"/>
        <dbReference type="Rhea" id="RHEA-COMP:15543"/>
        <dbReference type="ChEBI" id="CHEBI:15378"/>
        <dbReference type="ChEBI" id="CHEBI:57856"/>
        <dbReference type="ChEBI" id="CHEBI:59789"/>
        <dbReference type="ChEBI" id="CHEBI:61929"/>
        <dbReference type="ChEBI" id="CHEBI:61976"/>
    </reaction>
</comment>
<dbReference type="STRING" id="10195.A0A3M7QES9"/>
<evidence type="ECO:0000256" key="5">
    <source>
        <dbReference type="ARBA" id="ARBA00022691"/>
    </source>
</evidence>
<evidence type="ECO:0000256" key="10">
    <source>
        <dbReference type="ARBA" id="ARBA00049129"/>
    </source>
</evidence>
<comment type="catalytic activity">
    <reaction evidence="8">
        <text>L-lysyl(4)-[histone H3] + 3 S-adenosyl-L-methionine = N(6),N(6),N(6)-trimethyl-L-lysyl(4)-[histone H3] + 3 S-adenosyl-L-homocysteine + 3 H(+)</text>
        <dbReference type="Rhea" id="RHEA:60260"/>
        <dbReference type="Rhea" id="RHEA-COMP:15537"/>
        <dbReference type="Rhea" id="RHEA-COMP:15547"/>
        <dbReference type="ChEBI" id="CHEBI:15378"/>
        <dbReference type="ChEBI" id="CHEBI:29969"/>
        <dbReference type="ChEBI" id="CHEBI:57856"/>
        <dbReference type="ChEBI" id="CHEBI:59789"/>
        <dbReference type="ChEBI" id="CHEBI:61961"/>
        <dbReference type="EC" id="2.1.1.354"/>
    </reaction>
</comment>
<protein>
    <recommendedName>
        <fullName evidence="2">[histone H3]-lysine(4) N-trimethyltransferase</fullName>
        <ecNumber evidence="2">2.1.1.354</ecNumber>
    </recommendedName>
</protein>
<keyword evidence="3 12" id="KW-0489">Methyltransferase</keyword>
<evidence type="ECO:0000256" key="2">
    <source>
        <dbReference type="ARBA" id="ARBA00012182"/>
    </source>
</evidence>
<dbReference type="InterPro" id="IPR046341">
    <property type="entry name" value="SET_dom_sf"/>
</dbReference>
<dbReference type="SUPFAM" id="SSF82199">
    <property type="entry name" value="SET domain"/>
    <property type="match status" value="1"/>
</dbReference>
<name>A0A3M7QES9_BRAPC</name>
<dbReference type="GO" id="GO:0140999">
    <property type="term" value="F:histone H3K4 trimethyltransferase activity"/>
    <property type="evidence" value="ECO:0007669"/>
    <property type="project" value="UniProtKB-EC"/>
</dbReference>
<feature type="domain" description="Post-SET" evidence="11">
    <location>
        <begin position="115"/>
        <end position="131"/>
    </location>
</feature>